<organism evidence="8 9">
    <name type="scientific">Wenxinia marina DSM 24838</name>
    <dbReference type="NCBI Taxonomy" id="1123501"/>
    <lineage>
        <taxon>Bacteria</taxon>
        <taxon>Pseudomonadati</taxon>
        <taxon>Pseudomonadota</taxon>
        <taxon>Alphaproteobacteria</taxon>
        <taxon>Rhodobacterales</taxon>
        <taxon>Roseobacteraceae</taxon>
        <taxon>Wenxinia</taxon>
    </lineage>
</organism>
<feature type="domain" description="Fe/B12 periplasmic-binding" evidence="7">
    <location>
        <begin position="41"/>
        <end position="306"/>
    </location>
</feature>
<accession>A0A0D0QAA3</accession>
<comment type="similarity">
    <text evidence="2">Belongs to the bacterial solute-binding protein 8 family.</text>
</comment>
<gene>
    <name evidence="8" type="ORF">Wenmar_02308</name>
</gene>
<dbReference type="PATRIC" id="fig|1123501.6.peg.2410"/>
<evidence type="ECO:0000256" key="1">
    <source>
        <dbReference type="ARBA" id="ARBA00004196"/>
    </source>
</evidence>
<feature type="signal peptide" evidence="6">
    <location>
        <begin position="1"/>
        <end position="19"/>
    </location>
</feature>
<dbReference type="Pfam" id="PF01497">
    <property type="entry name" value="Peripla_BP_2"/>
    <property type="match status" value="1"/>
</dbReference>
<dbReference type="PANTHER" id="PTHR30532">
    <property type="entry name" value="IRON III DICITRATE-BINDING PERIPLASMIC PROTEIN"/>
    <property type="match status" value="1"/>
</dbReference>
<dbReference type="GO" id="GO:0030288">
    <property type="term" value="C:outer membrane-bounded periplasmic space"/>
    <property type="evidence" value="ECO:0007669"/>
    <property type="project" value="TreeGrafter"/>
</dbReference>
<proteinExistence type="inferred from homology"/>
<evidence type="ECO:0000256" key="5">
    <source>
        <dbReference type="ARBA" id="ARBA00022729"/>
    </source>
</evidence>
<dbReference type="CDD" id="cd01146">
    <property type="entry name" value="FhuD"/>
    <property type="match status" value="1"/>
</dbReference>
<evidence type="ECO:0000259" key="7">
    <source>
        <dbReference type="PROSITE" id="PS50983"/>
    </source>
</evidence>
<name>A0A0D0QAA3_9RHOB</name>
<dbReference type="InterPro" id="IPR002491">
    <property type="entry name" value="ABC_transptr_periplasmic_BD"/>
</dbReference>
<dbReference type="Proteomes" id="UP000035100">
    <property type="component" value="Unassembled WGS sequence"/>
</dbReference>
<protein>
    <submittedName>
        <fullName evidence="8">ABC-type Fe3+-hydroxamate transport system, periplasmic component</fullName>
    </submittedName>
</protein>
<reference evidence="8 9" key="1">
    <citation type="submission" date="2013-01" db="EMBL/GenBank/DDBJ databases">
        <authorList>
            <person name="Fiebig A."/>
            <person name="Goeker M."/>
            <person name="Klenk H.-P.P."/>
        </authorList>
    </citation>
    <scope>NUCLEOTIDE SEQUENCE [LARGE SCALE GENOMIC DNA]</scope>
    <source>
        <strain evidence="8 9">DSM 24838</strain>
    </source>
</reference>
<keyword evidence="4" id="KW-0410">Iron transport</keyword>
<keyword evidence="4" id="KW-0408">Iron</keyword>
<dbReference type="STRING" id="1123501.Wenmar_02308"/>
<evidence type="ECO:0000256" key="6">
    <source>
        <dbReference type="SAM" id="SignalP"/>
    </source>
</evidence>
<feature type="chain" id="PRO_5002219324" evidence="6">
    <location>
        <begin position="20"/>
        <end position="318"/>
    </location>
</feature>
<dbReference type="PANTHER" id="PTHR30532:SF24">
    <property type="entry name" value="FERRIC ENTEROBACTIN-BINDING PERIPLASMIC PROTEIN FEPB"/>
    <property type="match status" value="1"/>
</dbReference>
<dbReference type="PROSITE" id="PS50983">
    <property type="entry name" value="FE_B12_PBP"/>
    <property type="match status" value="1"/>
</dbReference>
<dbReference type="RefSeq" id="WP_018303036.1">
    <property type="nucleotide sequence ID" value="NZ_KB902289.1"/>
</dbReference>
<dbReference type="eggNOG" id="COG0614">
    <property type="taxonomic scope" value="Bacteria"/>
</dbReference>
<keyword evidence="5 6" id="KW-0732">Signal</keyword>
<evidence type="ECO:0000256" key="2">
    <source>
        <dbReference type="ARBA" id="ARBA00008814"/>
    </source>
</evidence>
<evidence type="ECO:0000313" key="9">
    <source>
        <dbReference type="Proteomes" id="UP000035100"/>
    </source>
</evidence>
<keyword evidence="3" id="KW-0813">Transport</keyword>
<comment type="caution">
    <text evidence="8">The sequence shown here is derived from an EMBL/GenBank/DDBJ whole genome shotgun (WGS) entry which is preliminary data.</text>
</comment>
<keyword evidence="4" id="KW-0406">Ion transport</keyword>
<dbReference type="AlphaFoldDB" id="A0A0D0QAA3"/>
<dbReference type="SUPFAM" id="SSF53807">
    <property type="entry name" value="Helical backbone' metal receptor"/>
    <property type="match status" value="1"/>
</dbReference>
<comment type="subcellular location">
    <subcellularLocation>
        <location evidence="1">Cell envelope</location>
    </subcellularLocation>
</comment>
<keyword evidence="9" id="KW-1185">Reference proteome</keyword>
<dbReference type="InterPro" id="IPR051313">
    <property type="entry name" value="Bact_iron-sidero_bind"/>
</dbReference>
<evidence type="ECO:0000256" key="4">
    <source>
        <dbReference type="ARBA" id="ARBA00022496"/>
    </source>
</evidence>
<dbReference type="Gene3D" id="3.40.50.1980">
    <property type="entry name" value="Nitrogenase molybdenum iron protein domain"/>
    <property type="match status" value="2"/>
</dbReference>
<dbReference type="GO" id="GO:1901678">
    <property type="term" value="P:iron coordination entity transport"/>
    <property type="evidence" value="ECO:0007669"/>
    <property type="project" value="UniProtKB-ARBA"/>
</dbReference>
<sequence>MHPTLTAAALALLAAPAVAQDYPLTIETKFGETVIPERPERIATVDFNGADNLLALGVQPVVIRDWFGDRPRAVWPWADAVMGETPEILRGDLNFEQIAAAEPDLITAVWSGITAEDYRQLSLIAPVVAVPEGTADYALSWAEQARIVGRAIGQEDEAEAQIAAIEARIEGMRAAHPDWQGRTATLATYWDGTPGIYLEDDTRVILLDELGFVANPVVQDLSDSHEFYAEVSPERIDAFDSDLLLWFADEYMAEMQDLPFRSALPAVQEGREIFLGPLMTSAFSHASLLSLPYLFDELEPRIAQAFDGGLPEAEAVTE</sequence>
<evidence type="ECO:0000256" key="3">
    <source>
        <dbReference type="ARBA" id="ARBA00022448"/>
    </source>
</evidence>
<dbReference type="EMBL" id="AONG01000010">
    <property type="protein sequence ID" value="KIQ69237.1"/>
    <property type="molecule type" value="Genomic_DNA"/>
</dbReference>
<evidence type="ECO:0000313" key="8">
    <source>
        <dbReference type="EMBL" id="KIQ69237.1"/>
    </source>
</evidence>
<dbReference type="OrthoDB" id="1846031at2"/>